<name>A0A9D1N982_9FIRM</name>
<reference evidence="2" key="1">
    <citation type="submission" date="2020-10" db="EMBL/GenBank/DDBJ databases">
        <authorList>
            <person name="Gilroy R."/>
        </authorList>
    </citation>
    <scope>NUCLEOTIDE SEQUENCE</scope>
    <source>
        <strain evidence="2">10406</strain>
    </source>
</reference>
<proteinExistence type="predicted"/>
<dbReference type="PROSITE" id="PS51257">
    <property type="entry name" value="PROKAR_LIPOPROTEIN"/>
    <property type="match status" value="1"/>
</dbReference>
<evidence type="ECO:0000313" key="2">
    <source>
        <dbReference type="EMBL" id="HIU98428.1"/>
    </source>
</evidence>
<dbReference type="EMBL" id="DVOE01000012">
    <property type="protein sequence ID" value="HIU98428.1"/>
    <property type="molecule type" value="Genomic_DNA"/>
</dbReference>
<sequence length="471" mass="52520">MSTFFKRGAVALFALAVLVLPMLLTACNKIKLADYPAIPTSFAYETDGNATIVQAGTDFEMPLNPSRGMRGETYLTLGSGGEAFPSSGDDAMRRLDAQLESFSGEGITLMQVYIYLTNYCNDPLPESALEELKTYMTAVRERGIKMLLRFAYEYSESNKEGPRTRDIIGHCEQLKSFFEQNADLFDDTVYAVQLGMIGLWGEGHSSVHSLNERKIIKAVADMVPDDVFVMVRTPELLTKVPEEEEPRFGVHDDYLVGRDDEWGMMDWSDPEYAKLLRKCKFALTDGEMPWGDQSPDGIDMLGVVGQAVGYGLTSLSIEHNYVEGGAEYLLKKWQSEYLTPGQLDELGYPYNPYLVGERISVFDYLRHHLGYQLAASDLKIEGGRASFMLTNYGFAAAHGFKIEIYAGGKLVTADGDPDLGTLTAFGQRVFSFDYDGGDIEVKIFSVRDPDAVVRFYNEVPFESGRNVICRT</sequence>
<dbReference type="AlphaFoldDB" id="A0A9D1N982"/>
<dbReference type="InterPro" id="IPR032379">
    <property type="entry name" value="DUF4874"/>
</dbReference>
<gene>
    <name evidence="2" type="ORF">IAC73_01115</name>
</gene>
<comment type="caution">
    <text evidence="2">The sequence shown here is derived from an EMBL/GenBank/DDBJ whole genome shotgun (WGS) entry which is preliminary data.</text>
</comment>
<evidence type="ECO:0000313" key="3">
    <source>
        <dbReference type="Proteomes" id="UP000886857"/>
    </source>
</evidence>
<dbReference type="Pfam" id="PF16173">
    <property type="entry name" value="DUF4874"/>
    <property type="match status" value="1"/>
</dbReference>
<feature type="domain" description="DUF4874" evidence="1">
    <location>
        <begin position="95"/>
        <end position="235"/>
    </location>
</feature>
<reference evidence="2" key="2">
    <citation type="journal article" date="2021" name="PeerJ">
        <title>Extensive microbial diversity within the chicken gut microbiome revealed by metagenomics and culture.</title>
        <authorList>
            <person name="Gilroy R."/>
            <person name="Ravi A."/>
            <person name="Getino M."/>
            <person name="Pursley I."/>
            <person name="Horton D.L."/>
            <person name="Alikhan N.F."/>
            <person name="Baker D."/>
            <person name="Gharbi K."/>
            <person name="Hall N."/>
            <person name="Watson M."/>
            <person name="Adriaenssens E.M."/>
            <person name="Foster-Nyarko E."/>
            <person name="Jarju S."/>
            <person name="Secka A."/>
            <person name="Antonio M."/>
            <person name="Oren A."/>
            <person name="Chaudhuri R.R."/>
            <person name="La Ragione R."/>
            <person name="Hildebrand F."/>
            <person name="Pallen M.J."/>
        </authorList>
    </citation>
    <scope>NUCLEOTIDE SEQUENCE</scope>
    <source>
        <strain evidence="2">10406</strain>
    </source>
</reference>
<accession>A0A9D1N982</accession>
<protein>
    <submittedName>
        <fullName evidence="2">DUF4874 domain-containing protein</fullName>
    </submittedName>
</protein>
<dbReference type="Proteomes" id="UP000886857">
    <property type="component" value="Unassembled WGS sequence"/>
</dbReference>
<organism evidence="2 3">
    <name type="scientific">Candidatus Limadaptatus stercoripullorum</name>
    <dbReference type="NCBI Taxonomy" id="2840846"/>
    <lineage>
        <taxon>Bacteria</taxon>
        <taxon>Bacillati</taxon>
        <taxon>Bacillota</taxon>
        <taxon>Clostridia</taxon>
        <taxon>Eubacteriales</taxon>
        <taxon>Candidatus Limadaptatus</taxon>
    </lineage>
</organism>
<evidence type="ECO:0000259" key="1">
    <source>
        <dbReference type="Pfam" id="PF16173"/>
    </source>
</evidence>